<keyword evidence="2" id="KW-0808">Transferase</keyword>
<feature type="domain" description="Nucleotidyl transferase" evidence="5">
    <location>
        <begin position="13"/>
        <end position="156"/>
    </location>
</feature>
<name>X0TMR0_9ZZZZ</name>
<reference evidence="6" key="1">
    <citation type="journal article" date="2014" name="Front. Microbiol.">
        <title>High frequency of phylogenetically diverse reductive dehalogenase-homologous genes in deep subseafloor sedimentary metagenomes.</title>
        <authorList>
            <person name="Kawai M."/>
            <person name="Futagami T."/>
            <person name="Toyoda A."/>
            <person name="Takaki Y."/>
            <person name="Nishi S."/>
            <person name="Hori S."/>
            <person name="Arai W."/>
            <person name="Tsubouchi T."/>
            <person name="Morono Y."/>
            <person name="Uchiyama I."/>
            <person name="Ito T."/>
            <person name="Fujiyama A."/>
            <person name="Inagaki F."/>
            <person name="Takami H."/>
        </authorList>
    </citation>
    <scope>NUCLEOTIDE SEQUENCE</scope>
    <source>
        <strain evidence="6">Expedition CK06-06</strain>
    </source>
</reference>
<proteinExistence type="predicted"/>
<dbReference type="PANTHER" id="PTHR43584:SF3">
    <property type="entry name" value="BIFUNCTIONAL PROTEIN GLMU"/>
    <property type="match status" value="1"/>
</dbReference>
<organism evidence="6">
    <name type="scientific">marine sediment metagenome</name>
    <dbReference type="NCBI Taxonomy" id="412755"/>
    <lineage>
        <taxon>unclassified sequences</taxon>
        <taxon>metagenomes</taxon>
        <taxon>ecological metagenomes</taxon>
    </lineage>
</organism>
<evidence type="ECO:0000256" key="3">
    <source>
        <dbReference type="ARBA" id="ARBA00022695"/>
    </source>
</evidence>
<dbReference type="InterPro" id="IPR050065">
    <property type="entry name" value="GlmU-like"/>
</dbReference>
<protein>
    <recommendedName>
        <fullName evidence="1">UDP-N-acetylglucosamine diphosphorylase</fullName>
        <ecNumber evidence="1">2.7.7.23</ecNumber>
    </recommendedName>
</protein>
<comment type="catalytic activity">
    <reaction evidence="4">
        <text>N-acetyl-alpha-D-glucosamine 1-phosphate + UTP + H(+) = UDP-N-acetyl-alpha-D-glucosamine + diphosphate</text>
        <dbReference type="Rhea" id="RHEA:13509"/>
        <dbReference type="ChEBI" id="CHEBI:15378"/>
        <dbReference type="ChEBI" id="CHEBI:33019"/>
        <dbReference type="ChEBI" id="CHEBI:46398"/>
        <dbReference type="ChEBI" id="CHEBI:57705"/>
        <dbReference type="ChEBI" id="CHEBI:57776"/>
        <dbReference type="EC" id="2.7.7.23"/>
    </reaction>
</comment>
<gene>
    <name evidence="6" type="ORF">S01H1_22507</name>
</gene>
<dbReference type="PANTHER" id="PTHR43584">
    <property type="entry name" value="NUCLEOTIDYL TRANSFERASE"/>
    <property type="match status" value="1"/>
</dbReference>
<sequence length="195" mass="20948">RSTFAGDAHDIVWVEQKEQLGTGHAVIACREDLARLSGPVLVVAGDGPLIRPAALKELVRTHSSTGAAATLATSILPDPGRYGRILRGPSGDLTGIVEYLDADQQQRRINEVNVSLYCFEAAILLDILDGLTNNNAKGEYYLTDAIALLCERGARLATAPVPPEDVLSINTVEQLEQVSAIMRQRLTSKTGCKNV</sequence>
<accession>X0TMR0</accession>
<keyword evidence="3" id="KW-0548">Nucleotidyltransferase</keyword>
<feature type="non-terminal residue" evidence="6">
    <location>
        <position position="1"/>
    </location>
</feature>
<dbReference type="EMBL" id="BARS01012715">
    <property type="protein sequence ID" value="GAF89417.1"/>
    <property type="molecule type" value="Genomic_DNA"/>
</dbReference>
<dbReference type="AlphaFoldDB" id="X0TMR0"/>
<dbReference type="SUPFAM" id="SSF53448">
    <property type="entry name" value="Nucleotide-diphospho-sugar transferases"/>
    <property type="match status" value="1"/>
</dbReference>
<evidence type="ECO:0000256" key="4">
    <source>
        <dbReference type="ARBA" id="ARBA00048493"/>
    </source>
</evidence>
<evidence type="ECO:0000256" key="1">
    <source>
        <dbReference type="ARBA" id="ARBA00012457"/>
    </source>
</evidence>
<dbReference type="EC" id="2.7.7.23" evidence="1"/>
<dbReference type="Gene3D" id="3.90.550.10">
    <property type="entry name" value="Spore Coat Polysaccharide Biosynthesis Protein SpsA, Chain A"/>
    <property type="match status" value="1"/>
</dbReference>
<dbReference type="Pfam" id="PF00483">
    <property type="entry name" value="NTP_transferase"/>
    <property type="match status" value="1"/>
</dbReference>
<dbReference type="InterPro" id="IPR005835">
    <property type="entry name" value="NTP_transferase_dom"/>
</dbReference>
<evidence type="ECO:0000313" key="6">
    <source>
        <dbReference type="EMBL" id="GAF89417.1"/>
    </source>
</evidence>
<evidence type="ECO:0000259" key="5">
    <source>
        <dbReference type="Pfam" id="PF00483"/>
    </source>
</evidence>
<dbReference type="InterPro" id="IPR029044">
    <property type="entry name" value="Nucleotide-diphossugar_trans"/>
</dbReference>
<dbReference type="GO" id="GO:0003977">
    <property type="term" value="F:UDP-N-acetylglucosamine diphosphorylase activity"/>
    <property type="evidence" value="ECO:0007669"/>
    <property type="project" value="UniProtKB-EC"/>
</dbReference>
<comment type="caution">
    <text evidence="6">The sequence shown here is derived from an EMBL/GenBank/DDBJ whole genome shotgun (WGS) entry which is preliminary data.</text>
</comment>
<evidence type="ECO:0000256" key="2">
    <source>
        <dbReference type="ARBA" id="ARBA00022679"/>
    </source>
</evidence>